<feature type="transmembrane region" description="Helical" evidence="12">
    <location>
        <begin position="48"/>
        <end position="78"/>
    </location>
</feature>
<evidence type="ECO:0000256" key="10">
    <source>
        <dbReference type="SAM" id="Coils"/>
    </source>
</evidence>
<evidence type="ECO:0000256" key="5">
    <source>
        <dbReference type="ARBA" id="ARBA00022692"/>
    </source>
</evidence>
<dbReference type="Pfam" id="PF04109">
    <property type="entry name" value="ATG9"/>
    <property type="match status" value="1"/>
</dbReference>
<dbReference type="GO" id="GO:0034045">
    <property type="term" value="C:phagophore assembly site membrane"/>
    <property type="evidence" value="ECO:0007669"/>
    <property type="project" value="UniProtKB-SubCell"/>
</dbReference>
<reference evidence="13" key="1">
    <citation type="journal article" date="2004" name="Nature">
        <title>Genome duplication in the teleost fish Tetraodon nigroviridis reveals the early vertebrate proto-karyotype.</title>
        <authorList>
            <person name="Jaillon O."/>
            <person name="Aury J.-M."/>
            <person name="Brunet F."/>
            <person name="Petit J.-L."/>
            <person name="Stange-Thomann N."/>
            <person name="Mauceli E."/>
            <person name="Bouneau L."/>
            <person name="Fischer C."/>
            <person name="Ozouf-Costaz C."/>
            <person name="Bernot A."/>
            <person name="Nicaud S."/>
            <person name="Jaffe D."/>
            <person name="Fisher S."/>
            <person name="Lutfalla G."/>
            <person name="Dossat C."/>
            <person name="Segurens B."/>
            <person name="Dasilva C."/>
            <person name="Salanoubat M."/>
            <person name="Levy M."/>
            <person name="Boudet N."/>
            <person name="Castellano S."/>
            <person name="Anthouard V."/>
            <person name="Jubin C."/>
            <person name="Castelli V."/>
            <person name="Katinka M."/>
            <person name="Vacherie B."/>
            <person name="Biemont C."/>
            <person name="Skalli Z."/>
            <person name="Cattolico L."/>
            <person name="Poulain J."/>
            <person name="De Berardinis V."/>
            <person name="Cruaud C."/>
            <person name="Duprat S."/>
            <person name="Brottier P."/>
            <person name="Coutanceau J.-P."/>
            <person name="Gouzy J."/>
            <person name="Parra G."/>
            <person name="Lardier G."/>
            <person name="Chapple C."/>
            <person name="McKernan K.J."/>
            <person name="McEwan P."/>
            <person name="Bosak S."/>
            <person name="Kellis M."/>
            <person name="Volff J.-N."/>
            <person name="Guigo R."/>
            <person name="Zody M.C."/>
            <person name="Mesirov J."/>
            <person name="Lindblad-Toh K."/>
            <person name="Birren B."/>
            <person name="Nusbaum C."/>
            <person name="Kahn D."/>
            <person name="Robinson-Rechavi M."/>
            <person name="Laudet V."/>
            <person name="Schachter V."/>
            <person name="Quetier F."/>
            <person name="Saurin W."/>
            <person name="Scarpelli C."/>
            <person name="Wincker P."/>
            <person name="Lander E.S."/>
            <person name="Weissenbach J."/>
            <person name="Roest Crollius H."/>
        </authorList>
    </citation>
    <scope>NUCLEOTIDE SEQUENCE [LARGE SCALE GENOMIC DNA]</scope>
</reference>
<organism evidence="13">
    <name type="scientific">Tetraodon nigroviridis</name>
    <name type="common">Spotted green pufferfish</name>
    <name type="synonym">Chelonodon nigroviridis</name>
    <dbReference type="NCBI Taxonomy" id="99883"/>
    <lineage>
        <taxon>Eukaryota</taxon>
        <taxon>Metazoa</taxon>
        <taxon>Chordata</taxon>
        <taxon>Craniata</taxon>
        <taxon>Vertebrata</taxon>
        <taxon>Euteleostomi</taxon>
        <taxon>Actinopterygii</taxon>
        <taxon>Neopterygii</taxon>
        <taxon>Teleostei</taxon>
        <taxon>Neoteleostei</taxon>
        <taxon>Acanthomorphata</taxon>
        <taxon>Eupercaria</taxon>
        <taxon>Tetraodontiformes</taxon>
        <taxon>Tetradontoidea</taxon>
        <taxon>Tetraodontidae</taxon>
        <taxon>Tetraodon</taxon>
    </lineage>
</organism>
<feature type="compositionally biased region" description="Basic and acidic residues" evidence="11">
    <location>
        <begin position="719"/>
        <end position="728"/>
    </location>
</feature>
<dbReference type="GO" id="GO:0061709">
    <property type="term" value="P:reticulophagy"/>
    <property type="evidence" value="ECO:0007669"/>
    <property type="project" value="TreeGrafter"/>
</dbReference>
<feature type="coiled-coil region" evidence="10">
    <location>
        <begin position="1070"/>
        <end position="1133"/>
    </location>
</feature>
<feature type="region of interest" description="Disordered" evidence="11">
    <location>
        <begin position="708"/>
        <end position="728"/>
    </location>
</feature>
<dbReference type="InterPro" id="IPR007241">
    <property type="entry name" value="Autophagy-rel_prot_9"/>
</dbReference>
<dbReference type="GO" id="GO:0034497">
    <property type="term" value="P:protein localization to phagophore assembly site"/>
    <property type="evidence" value="ECO:0007669"/>
    <property type="project" value="TreeGrafter"/>
</dbReference>
<feature type="coiled-coil region" evidence="10">
    <location>
        <begin position="518"/>
        <end position="704"/>
    </location>
</feature>
<evidence type="ECO:0000256" key="2">
    <source>
        <dbReference type="ARBA" id="ARBA00006185"/>
    </source>
</evidence>
<evidence type="ECO:0000256" key="7">
    <source>
        <dbReference type="ARBA" id="ARBA00023006"/>
    </source>
</evidence>
<evidence type="ECO:0000256" key="6">
    <source>
        <dbReference type="ARBA" id="ARBA00022989"/>
    </source>
</evidence>
<dbReference type="EMBL" id="CAAE01015019">
    <property type="protein sequence ID" value="CAG10353.1"/>
    <property type="molecule type" value="Genomic_DNA"/>
</dbReference>
<accession>Q4RMM9</accession>
<feature type="region of interest" description="Disordered" evidence="11">
    <location>
        <begin position="300"/>
        <end position="341"/>
    </location>
</feature>
<dbReference type="GO" id="GO:0000421">
    <property type="term" value="C:autophagosome membrane"/>
    <property type="evidence" value="ECO:0007669"/>
    <property type="project" value="UniProtKB-SubCell"/>
</dbReference>
<keyword evidence="7" id="KW-0072">Autophagy</keyword>
<keyword evidence="9 12" id="KW-0472">Membrane</keyword>
<evidence type="ECO:0000256" key="9">
    <source>
        <dbReference type="ARBA" id="ARBA00023136"/>
    </source>
</evidence>
<evidence type="ECO:0000256" key="12">
    <source>
        <dbReference type="SAM" id="Phobius"/>
    </source>
</evidence>
<keyword evidence="10" id="KW-0175">Coiled coil</keyword>
<name>Q4RMM9_TETNG</name>
<feature type="compositionally biased region" description="Polar residues" evidence="11">
    <location>
        <begin position="359"/>
        <end position="369"/>
    </location>
</feature>
<protein>
    <recommendedName>
        <fullName evidence="3">Autophagy-related protein 9</fullName>
    </recommendedName>
</protein>
<feature type="compositionally biased region" description="Polar residues" evidence="11">
    <location>
        <begin position="474"/>
        <end position="484"/>
    </location>
</feature>
<evidence type="ECO:0000313" key="13">
    <source>
        <dbReference type="EMBL" id="CAG10353.1"/>
    </source>
</evidence>
<feature type="coiled-coil region" evidence="10">
    <location>
        <begin position="867"/>
        <end position="964"/>
    </location>
</feature>
<dbReference type="GO" id="GO:0000422">
    <property type="term" value="P:autophagy of mitochondrion"/>
    <property type="evidence" value="ECO:0007669"/>
    <property type="project" value="TreeGrafter"/>
</dbReference>
<dbReference type="PANTHER" id="PTHR13038:SF10">
    <property type="entry name" value="AUTOPHAGY-RELATED PROTEIN 9"/>
    <property type="match status" value="1"/>
</dbReference>
<keyword evidence="8" id="KW-0445">Lipid transport</keyword>
<comment type="similarity">
    <text evidence="2">Belongs to the ATG9 family.</text>
</comment>
<keyword evidence="4" id="KW-0813">Transport</keyword>
<evidence type="ECO:0000256" key="3">
    <source>
        <dbReference type="ARBA" id="ARBA00018074"/>
    </source>
</evidence>
<feature type="region of interest" description="Disordered" evidence="11">
    <location>
        <begin position="407"/>
        <end position="432"/>
    </location>
</feature>
<feature type="coiled-coil region" evidence="10">
    <location>
        <begin position="1169"/>
        <end position="1284"/>
    </location>
</feature>
<dbReference type="GO" id="GO:0055038">
    <property type="term" value="C:recycling endosome membrane"/>
    <property type="evidence" value="ECO:0007669"/>
    <property type="project" value="UniProtKB-SubCell"/>
</dbReference>
<evidence type="ECO:0000256" key="4">
    <source>
        <dbReference type="ARBA" id="ARBA00022448"/>
    </source>
</evidence>
<dbReference type="GO" id="GO:0034727">
    <property type="term" value="P:piecemeal microautophagy of the nucleus"/>
    <property type="evidence" value="ECO:0007669"/>
    <property type="project" value="TreeGrafter"/>
</dbReference>
<dbReference type="PANTHER" id="PTHR13038">
    <property type="entry name" value="APG9 AUTOPHAGY 9"/>
    <property type="match status" value="1"/>
</dbReference>
<dbReference type="KEGG" id="tng:GSTEN00031959G001"/>
<feature type="non-terminal residue" evidence="13">
    <location>
        <position position="1"/>
    </location>
</feature>
<dbReference type="GO" id="GO:0005794">
    <property type="term" value="C:Golgi apparatus"/>
    <property type="evidence" value="ECO:0007669"/>
    <property type="project" value="UniProtKB-SubCell"/>
</dbReference>
<evidence type="ECO:0000256" key="11">
    <source>
        <dbReference type="SAM" id="MobiDB-lite"/>
    </source>
</evidence>
<evidence type="ECO:0000256" key="1">
    <source>
        <dbReference type="ARBA" id="ARBA00004511"/>
    </source>
</evidence>
<sequence>GCVTMAHFDTDYQRLEASYSDSPPGEENLLMHVPEGAKCMTFILHAHLITATIMLLLILPSIFLAHQLLFVVGFTVFLANCVDYDILFANKFVNHVDSSKVTLPDAFLPMDVCNAWSFIPDKNMVCCPEQLLRVILAHIHYMPDHWQGNAHRYETRDQFSQLFQYKAVFILEELLSPVVTPIILIFCLRRKSLEIIDFFRNFTVEVVGVGDTCSFAQMDIRQHGHPAWMSEGKTEASIYQQAEDGKTELSLMHFAITNPQWQPPRETTHFISQLKERVHREATGSSSDTHPLSLSEFELHKQQSRGELSRHTWHRQESDESSDSVPDEVRSEPTPHCRNFPRSYTFPVAVPSPSAIPGSASTARSTSFDQEVASSHSSAQRRQSDLTTEFCVAGGKVVRTMHVPMGGWAENSQATPRHHEPVPEESSEDEMPPHVHKKLVNMPRNQSLASFQQKRAKGDIAGASKKTQKRKGQAVTQIHSTTQDCPVKSDSCQAGDPNLSKTSHEQLQQAVEKRNEIIARLSFNLQEALARRDEVQLEAQSLAGQIKALQKQLQQKLRTQLEEERQRSKSAYADLALEIEKHQHVLSLLEVERKGREEEREEKEMQLQELQTQFSSIQSQCLELQQDKAEKEKLNREVLELKERLQMKEDAESILKNDALGTAALHFQALEEIKLLKEEHRKEVEKVNQLLSEREKELKFREEEVMGLKASKNQQNQAKAEKGDGLVEEQHDVKETALSNGQEESKLLIVSVPEAAEASKSAEDGLHLSSVGQIQALQVTEREHERMISELNAKHSEELNMIKAELRESLEAAHQAELQQLQELKTIELEALRQSLSAMSELEQAQTFVKCCSGDLEDLVSSHKTVLQQKGQQALHLEEKAKELQKEVLRLQEEKKLLKQNSEEEVGQLWTQLESMRASRQELGELKEQLLARSSRVDDLERLKAEFNNQKREIKEQNEAELESLRRYFEQRLRVTEENYREDIALLQLRLVRSKLTEHYYDELQEMKSRHALELEQLKAKLSERHLQGPEVLIIKQRLEAKYDGELTKAKSCLTTEMKELTALLQEQGQEQLCQAQERFKEEKKELEQRLTQKCEICLALRDEMVQLENKHQEELSRQKSEYRQLIECHTAEQLSFKEALKKEQAQVHMEKFSAMAAELSHLHKTGFEEQKQVELEDLRRSLASEQEDKEQSYTDKMNQLTAQLQQLDAVVAQLQTEIGCLQEELKGKRAQMETLDTLLQRRERESQEGGNLLKMLTDDLQSVKQEKHNLDRANEKFKKVLVEMIRGTIAIEELIGRKLNAGAKLTEESQRNLTGNKDLQESDPELTHMLCESLLVSDIQISPDGEEAAQNACARLRQTVETLLDLLNQANAQVNDA</sequence>
<reference evidence="13" key="2">
    <citation type="submission" date="2004-02" db="EMBL/GenBank/DDBJ databases">
        <authorList>
            <consortium name="Genoscope"/>
            <consortium name="Whitehead Institute Centre for Genome Research"/>
        </authorList>
    </citation>
    <scope>NUCLEOTIDE SEQUENCE</scope>
</reference>
<feature type="compositionally biased region" description="Basic and acidic residues" evidence="11">
    <location>
        <begin position="307"/>
        <end position="318"/>
    </location>
</feature>
<keyword evidence="5 12" id="KW-0812">Transmembrane</keyword>
<dbReference type="OrthoDB" id="2020634at2759"/>
<feature type="region of interest" description="Disordered" evidence="11">
    <location>
        <begin position="450"/>
        <end position="500"/>
    </location>
</feature>
<feature type="coiled-coil region" evidence="10">
    <location>
        <begin position="774"/>
        <end position="827"/>
    </location>
</feature>
<dbReference type="GO" id="GO:0031966">
    <property type="term" value="C:mitochondrial membrane"/>
    <property type="evidence" value="ECO:0007669"/>
    <property type="project" value="UniProtKB-SubCell"/>
</dbReference>
<gene>
    <name evidence="13" type="ORF">GSTENG00031959001</name>
</gene>
<dbReference type="GO" id="GO:0005789">
    <property type="term" value="C:endoplasmic reticulum membrane"/>
    <property type="evidence" value="ECO:0007669"/>
    <property type="project" value="UniProtKB-SubCell"/>
</dbReference>
<comment type="subcellular location">
    <subcellularLocation>
        <location evidence="1">Preautophagosomal structure membrane</location>
        <topology evidence="1">Multi-pass membrane protein</topology>
    </subcellularLocation>
</comment>
<proteinExistence type="inferred from homology"/>
<keyword evidence="6 12" id="KW-1133">Transmembrane helix</keyword>
<dbReference type="GO" id="GO:0006869">
    <property type="term" value="P:lipid transport"/>
    <property type="evidence" value="ECO:0007669"/>
    <property type="project" value="UniProtKB-KW"/>
</dbReference>
<feature type="region of interest" description="Disordered" evidence="11">
    <location>
        <begin position="355"/>
        <end position="385"/>
    </location>
</feature>
<evidence type="ECO:0000256" key="8">
    <source>
        <dbReference type="ARBA" id="ARBA00023055"/>
    </source>
</evidence>
<dbReference type="GO" id="GO:0031902">
    <property type="term" value="C:late endosome membrane"/>
    <property type="evidence" value="ECO:0007669"/>
    <property type="project" value="UniProtKB-SubCell"/>
</dbReference>